<dbReference type="EMBL" id="JAVRQU010000008">
    <property type="protein sequence ID" value="KAK5699977.1"/>
    <property type="molecule type" value="Genomic_DNA"/>
</dbReference>
<name>A0AAN8A1G9_9PEZI</name>
<gene>
    <name evidence="1" type="ORF">LTR97_006111</name>
</gene>
<accession>A0AAN8A1G9</accession>
<dbReference type="AlphaFoldDB" id="A0AAN8A1G9"/>
<sequence>MGKAEKKLRAAEAKRKKCKELALLFKSREMVDDFLSNTDTLQLSADMADAIEVLLSHEDQMAVDRAIVQLEKTKGDKEMVALARKNADVLTLEEIMGGKVA</sequence>
<protein>
    <submittedName>
        <fullName evidence="1">Uncharacterized protein</fullName>
    </submittedName>
</protein>
<evidence type="ECO:0000313" key="2">
    <source>
        <dbReference type="Proteomes" id="UP001310594"/>
    </source>
</evidence>
<reference evidence="1" key="1">
    <citation type="submission" date="2023-08" db="EMBL/GenBank/DDBJ databases">
        <title>Black Yeasts Isolated from many extreme environments.</title>
        <authorList>
            <person name="Coleine C."/>
            <person name="Stajich J.E."/>
            <person name="Selbmann L."/>
        </authorList>
    </citation>
    <scope>NUCLEOTIDE SEQUENCE</scope>
    <source>
        <strain evidence="1">CCFEE 5810</strain>
    </source>
</reference>
<proteinExistence type="predicted"/>
<organism evidence="1 2">
    <name type="scientific">Elasticomyces elasticus</name>
    <dbReference type="NCBI Taxonomy" id="574655"/>
    <lineage>
        <taxon>Eukaryota</taxon>
        <taxon>Fungi</taxon>
        <taxon>Dikarya</taxon>
        <taxon>Ascomycota</taxon>
        <taxon>Pezizomycotina</taxon>
        <taxon>Dothideomycetes</taxon>
        <taxon>Dothideomycetidae</taxon>
        <taxon>Mycosphaerellales</taxon>
        <taxon>Teratosphaeriaceae</taxon>
        <taxon>Elasticomyces</taxon>
    </lineage>
</organism>
<comment type="caution">
    <text evidence="1">The sequence shown here is derived from an EMBL/GenBank/DDBJ whole genome shotgun (WGS) entry which is preliminary data.</text>
</comment>
<evidence type="ECO:0000313" key="1">
    <source>
        <dbReference type="EMBL" id="KAK5699977.1"/>
    </source>
</evidence>
<dbReference type="Proteomes" id="UP001310594">
    <property type="component" value="Unassembled WGS sequence"/>
</dbReference>